<sequence length="342" mass="37457">MTTSHFHRSGTFSFSLSQFPKSSPPPSPMESMICTLVLLACSFAHPLRILARPAQAAPSPTSRITVVGAVYCDTCLTDSFSKYSYFLPGADVNIQCKFKASAPATAEQIDFSVNRTTGRYGTYRLDVPSVDGVDCVDGQEIASMCRASLIGSSSSSCDVPGLRATVDEVTVKSKQDNLCIYSMSALSYRPQERNITLCGNKREGMPQDEFNSSKFFLPYFPPYGFPWPPIPQLPPFPPIPPLPPFPSIPFPPLPPCPFPFPSFPFPNPPPPLPFPFPPLPPLSPPGINLTDPRTWIPRIPLYPSPPLPLPPSPPMAYSPFDPRSWIPHLPPYSPPQAQDQAP</sequence>
<accession>A0ABM3HIV4</accession>
<protein>
    <submittedName>
        <fullName evidence="2">Sulfated surface glycoprotein 185-like isoform X2</fullName>
    </submittedName>
</protein>
<organism evidence="1 2">
    <name type="scientific">Rhodamnia argentea</name>
    <dbReference type="NCBI Taxonomy" id="178133"/>
    <lineage>
        <taxon>Eukaryota</taxon>
        <taxon>Viridiplantae</taxon>
        <taxon>Streptophyta</taxon>
        <taxon>Embryophyta</taxon>
        <taxon>Tracheophyta</taxon>
        <taxon>Spermatophyta</taxon>
        <taxon>Magnoliopsida</taxon>
        <taxon>eudicotyledons</taxon>
        <taxon>Gunneridae</taxon>
        <taxon>Pentapetalae</taxon>
        <taxon>rosids</taxon>
        <taxon>malvids</taxon>
        <taxon>Myrtales</taxon>
        <taxon>Myrtaceae</taxon>
        <taxon>Myrtoideae</taxon>
        <taxon>Myrteae</taxon>
        <taxon>Australasian group</taxon>
        <taxon>Rhodamnia</taxon>
    </lineage>
</organism>
<gene>
    <name evidence="2" type="primary">LOC115739013</name>
</gene>
<evidence type="ECO:0000313" key="2">
    <source>
        <dbReference type="RefSeq" id="XP_048136524.1"/>
    </source>
</evidence>
<proteinExistence type="predicted"/>
<dbReference type="RefSeq" id="XP_048136524.1">
    <property type="nucleotide sequence ID" value="XM_048280567.1"/>
</dbReference>
<keyword evidence="1" id="KW-1185">Reference proteome</keyword>
<dbReference type="PANTHER" id="PTHR46995">
    <property type="entry name" value="OS09G0508200 PROTEIN"/>
    <property type="match status" value="1"/>
</dbReference>
<evidence type="ECO:0000313" key="1">
    <source>
        <dbReference type="Proteomes" id="UP000827889"/>
    </source>
</evidence>
<dbReference type="PANTHER" id="PTHR46995:SF6">
    <property type="entry name" value="POLLEN OLE E 1 ALLERGEN AND EXTENSIN FAMILY PROTEIN"/>
    <property type="match status" value="1"/>
</dbReference>
<dbReference type="Pfam" id="PF01190">
    <property type="entry name" value="Pollen_Ole_e_1"/>
    <property type="match status" value="1"/>
</dbReference>
<name>A0ABM3HIV4_9MYRT</name>
<dbReference type="GeneID" id="115739013"/>
<reference evidence="1" key="1">
    <citation type="submission" date="2025-05" db="UniProtKB">
        <authorList>
            <consortium name="RefSeq"/>
        </authorList>
    </citation>
    <scope>NUCLEOTIDE SEQUENCE [LARGE SCALE GENOMIC DNA]</scope>
</reference>
<reference evidence="2" key="2">
    <citation type="submission" date="2025-08" db="UniProtKB">
        <authorList>
            <consortium name="RefSeq"/>
        </authorList>
    </citation>
    <scope>IDENTIFICATION</scope>
    <source>
        <tissue evidence="2">Leaf</tissue>
    </source>
</reference>
<dbReference type="Proteomes" id="UP000827889">
    <property type="component" value="Chromosome 1"/>
</dbReference>